<feature type="compositionally biased region" description="Polar residues" evidence="9">
    <location>
        <begin position="31"/>
        <end position="53"/>
    </location>
</feature>
<keyword evidence="4" id="KW-0813">Transport</keyword>
<dbReference type="InterPro" id="IPR036871">
    <property type="entry name" value="PX_dom_sf"/>
</dbReference>
<organism evidence="11 12">
    <name type="scientific">Trichogramma kaykai</name>
    <dbReference type="NCBI Taxonomy" id="54128"/>
    <lineage>
        <taxon>Eukaryota</taxon>
        <taxon>Metazoa</taxon>
        <taxon>Ecdysozoa</taxon>
        <taxon>Arthropoda</taxon>
        <taxon>Hexapoda</taxon>
        <taxon>Insecta</taxon>
        <taxon>Pterygota</taxon>
        <taxon>Neoptera</taxon>
        <taxon>Endopterygota</taxon>
        <taxon>Hymenoptera</taxon>
        <taxon>Apocrita</taxon>
        <taxon>Proctotrupomorpha</taxon>
        <taxon>Chalcidoidea</taxon>
        <taxon>Trichogrammatidae</taxon>
        <taxon>Trichogramma</taxon>
    </lineage>
</organism>
<evidence type="ECO:0000256" key="4">
    <source>
        <dbReference type="ARBA" id="ARBA00022448"/>
    </source>
</evidence>
<dbReference type="InterPro" id="IPR027267">
    <property type="entry name" value="AH/BAR_dom_sf"/>
</dbReference>
<gene>
    <name evidence="11" type="ORF">TKK_019152</name>
</gene>
<keyword evidence="6" id="KW-0446">Lipid-binding</keyword>
<comment type="subcellular location">
    <subcellularLocation>
        <location evidence="2">Cytoplasm</location>
    </subcellularLocation>
    <subcellularLocation>
        <location evidence="1">Endomembrane system</location>
        <topology evidence="1">Peripheral membrane protein</topology>
    </subcellularLocation>
</comment>
<protein>
    <recommendedName>
        <fullName evidence="10">PX domain-containing protein</fullName>
    </recommendedName>
</protein>
<sequence length="471" mass="53669">MMTPIDPDLADDQVNGQQSIEAEVHSPMLTPPSQAKSSASDDGLSINNSTSVEGSVVASPSIESFSTFPEQEEEIFDAIADHRDLQVKVDCPQKHVETLETFITFRITTKSTRSDLKDGEYVVRRRYNDFAWIRQKLVETYPAHIIPPMPGKHTLLAQLDRYSKEFILARMRLLHIFLNRIASHPILSCDKDVCAFLTAQPTEFMVYKKSHTNTNKGMDPRSLTAATMKNPIAEFEHFKDYCIGLSDKLSAVDKISRRINKERHECLAELNQLHPIFTMWASSEPELSKTLEAIAKALHSNANAHKILIDSVSNEEKEYVTYVEAVKDALNRRDAMQIEYELSSEELNKRTVEKQEVEDPRNSNNRWDGSFWKSESSGEKLSRLSLAIPRILKVVEVLHDRIECANENLRCDIQRWNAEKQADLKNMLIAMADKQIEHYEQTMQSWEEALATIKETSNESDTAVNSPRVTA</sequence>
<evidence type="ECO:0000256" key="3">
    <source>
        <dbReference type="ARBA" id="ARBA00010883"/>
    </source>
</evidence>
<evidence type="ECO:0000256" key="9">
    <source>
        <dbReference type="SAM" id="MobiDB-lite"/>
    </source>
</evidence>
<evidence type="ECO:0000256" key="1">
    <source>
        <dbReference type="ARBA" id="ARBA00004184"/>
    </source>
</evidence>
<dbReference type="Proteomes" id="UP001627154">
    <property type="component" value="Unassembled WGS sequence"/>
</dbReference>
<keyword evidence="8" id="KW-0175">Coiled coil</keyword>
<dbReference type="EMBL" id="JBJJXI010000159">
    <property type="protein sequence ID" value="KAL3385152.1"/>
    <property type="molecule type" value="Genomic_DNA"/>
</dbReference>
<dbReference type="InterPro" id="IPR001683">
    <property type="entry name" value="PX_dom"/>
</dbReference>
<dbReference type="SMART" id="SM00312">
    <property type="entry name" value="PX"/>
    <property type="match status" value="1"/>
</dbReference>
<evidence type="ECO:0000259" key="10">
    <source>
        <dbReference type="PROSITE" id="PS50195"/>
    </source>
</evidence>
<keyword evidence="7" id="KW-0472">Membrane</keyword>
<evidence type="ECO:0000256" key="6">
    <source>
        <dbReference type="ARBA" id="ARBA00023121"/>
    </source>
</evidence>
<feature type="domain" description="PX" evidence="10">
    <location>
        <begin position="83"/>
        <end position="204"/>
    </location>
</feature>
<dbReference type="PROSITE" id="PS50195">
    <property type="entry name" value="PX"/>
    <property type="match status" value="1"/>
</dbReference>
<evidence type="ECO:0000256" key="8">
    <source>
        <dbReference type="SAM" id="Coils"/>
    </source>
</evidence>
<dbReference type="CDD" id="cd06860">
    <property type="entry name" value="PX_SNX7_30_like"/>
    <property type="match status" value="1"/>
</dbReference>
<evidence type="ECO:0000256" key="5">
    <source>
        <dbReference type="ARBA" id="ARBA00022490"/>
    </source>
</evidence>
<dbReference type="PANTHER" id="PTHR45949:SF2">
    <property type="entry name" value="SORTING NEXIN-4"/>
    <property type="match status" value="1"/>
</dbReference>
<comment type="caution">
    <text evidence="11">The sequence shown here is derived from an EMBL/GenBank/DDBJ whole genome shotgun (WGS) entry which is preliminary data.</text>
</comment>
<accession>A0ABD2VXM2</accession>
<dbReference type="Pfam" id="PF00787">
    <property type="entry name" value="PX"/>
    <property type="match status" value="1"/>
</dbReference>
<dbReference type="GO" id="GO:0005737">
    <property type="term" value="C:cytoplasm"/>
    <property type="evidence" value="ECO:0007669"/>
    <property type="project" value="UniProtKB-SubCell"/>
</dbReference>
<keyword evidence="12" id="KW-1185">Reference proteome</keyword>
<evidence type="ECO:0000256" key="7">
    <source>
        <dbReference type="ARBA" id="ARBA00023136"/>
    </source>
</evidence>
<dbReference type="GO" id="GO:0012505">
    <property type="term" value="C:endomembrane system"/>
    <property type="evidence" value="ECO:0007669"/>
    <property type="project" value="UniProtKB-SubCell"/>
</dbReference>
<keyword evidence="5" id="KW-0963">Cytoplasm</keyword>
<dbReference type="Gene3D" id="3.30.1520.10">
    <property type="entry name" value="Phox-like domain"/>
    <property type="match status" value="1"/>
</dbReference>
<dbReference type="SUPFAM" id="SSF64268">
    <property type="entry name" value="PX domain"/>
    <property type="match status" value="1"/>
</dbReference>
<name>A0ABD2VXM2_9HYME</name>
<dbReference type="PANTHER" id="PTHR45949">
    <property type="entry name" value="SORTING NEXIN-4"/>
    <property type="match status" value="1"/>
</dbReference>
<dbReference type="AlphaFoldDB" id="A0ABD2VXM2"/>
<feature type="region of interest" description="Disordered" evidence="9">
    <location>
        <begin position="1"/>
        <end position="53"/>
    </location>
</feature>
<dbReference type="GO" id="GO:0008289">
    <property type="term" value="F:lipid binding"/>
    <property type="evidence" value="ECO:0007669"/>
    <property type="project" value="UniProtKB-KW"/>
</dbReference>
<evidence type="ECO:0000313" key="11">
    <source>
        <dbReference type="EMBL" id="KAL3385152.1"/>
    </source>
</evidence>
<proteinExistence type="inferred from homology"/>
<feature type="coiled-coil region" evidence="8">
    <location>
        <begin position="399"/>
        <end position="456"/>
    </location>
</feature>
<evidence type="ECO:0000313" key="12">
    <source>
        <dbReference type="Proteomes" id="UP001627154"/>
    </source>
</evidence>
<evidence type="ECO:0000256" key="2">
    <source>
        <dbReference type="ARBA" id="ARBA00004496"/>
    </source>
</evidence>
<comment type="similarity">
    <text evidence="3">Belongs to the sorting nexin family.</text>
</comment>
<dbReference type="SUPFAM" id="SSF103657">
    <property type="entry name" value="BAR/IMD domain-like"/>
    <property type="match status" value="1"/>
</dbReference>
<reference evidence="11 12" key="1">
    <citation type="journal article" date="2024" name="bioRxiv">
        <title>A reference genome for Trichogramma kaykai: A tiny desert-dwelling parasitoid wasp with competing sex-ratio distorters.</title>
        <authorList>
            <person name="Culotta J."/>
            <person name="Lindsey A.R."/>
        </authorList>
    </citation>
    <scope>NUCLEOTIDE SEQUENCE [LARGE SCALE GENOMIC DNA]</scope>
    <source>
        <strain evidence="11 12">KSX58</strain>
    </source>
</reference>
<dbReference type="Gene3D" id="1.20.1270.60">
    <property type="entry name" value="Arfaptin homology (AH) domain/BAR domain"/>
    <property type="match status" value="1"/>
</dbReference>